<proteinExistence type="inferred from homology"/>
<dbReference type="SUPFAM" id="SSF48371">
    <property type="entry name" value="ARM repeat"/>
    <property type="match status" value="1"/>
</dbReference>
<evidence type="ECO:0000256" key="8">
    <source>
        <dbReference type="ARBA" id="ARBA00023242"/>
    </source>
</evidence>
<evidence type="ECO:0000313" key="14">
    <source>
        <dbReference type="Proteomes" id="UP001176521"/>
    </source>
</evidence>
<name>A0AAN6GEN2_9BASI</name>
<sequence>MEEIYLSGEEDIDVNNDDSDIEESSDIIRDLTAFPPVSSTSTAAAAAAAAQRGRRKTHTRSAAANGSAGLHAQEDEEDGDEEDEDEDEGDEELLAALDAEAEPLRQSSDRLKLLALLPYPITSLAEMDALVEHALLRLQQCIYLKDREAGMLLWHERLVWLCQSRYPLKPSVHIRLVKIYYHFACLPTAPGAEAATSECCRVCIFLLSSHKLKPEYLKLPWRPLYNRFYREKYPSARQRDLLGVGCSDTLNAYYEELAVAAQRFFAVEGPAGERVVENMLAVILAKLDGTDPTWSRLAFEMATYFLPKRLAYKWFQPMFRLWQTIISAAVTRKWYRVLGTIANFYSRDIIKDPLPITKEGARNVGFFTEQHYRIIMNALLKEISGGSRNADDSGLSLVEESKIALQYLAHVVVSSLEADQPDGGSSALSFFNTFLTAVEHKFHPLSGGVGQLQVSCLTHYLLSALVNRAFLERRPECTVPARKRLTKRIIDELTERLGGLVLMALFSKQTEAADACQGALLKIATLRPDLAIPQLLERSFQSLQALETSERTQPIMKCLSLLAIPMLRRSHFKGAAQHLLPLLHLCLPGIDPNDPYKTINTGLLTVMLVHGVQIEDLTRAELHDAPASPIAERANASAMGGGTEMMLDGEAAPEAVPDPTEGETDEAIRSSTESAEDWVVQFFRRTLTVFTSLAEEGAKGQSAWETEVQAATALISAASYLCQSLSSRLFDVALDVIADFAASSPAANCVKQIGQLVFAFARVDAEKVLARLLPICDQRIRYELGTGAGASFSTSTTSTAIGDVALHWALSVLGGAVSGAGPALLAHRETLVSLLAHAAEGCKAERAYYLLSRVLVKALVSLSTVYPSEERFVGPKEWDSVDFRRNSFRYWGKTYAPGEAEVSWHVPSEAEIQFVLELVDRFGNVLLDDVAVLLQAPVEQRGIVWSNSFCRKLTLARAVFTGIPALIELPKVYDGLDVADMDSEVLDFYRSWTPIQAHFSLRDESDKRYQRVLAFRRKFATTVTEAGERLQQAGGDEHLDDSRVVLKCISSALLSYAFTEELHSPTSYCDTYLLGASKLEQGQKAYPRIWWIRMAYRHHKSLQRLRAIRRRRTAIDDGLLKQLINFTQSEYRSIRIRSQTIVESLSTNYSGVRTMTMPVILDALQVSAPKHRIKAAIYLMSLDTFSTWLTFHAKFLPAVWDALISLQAHPDHKVQELAADAADSAFTSCGTDTISFLNVDLGPYLSKTSARIVQKHPEDKELLERVHADIHRRAATQAEIYTKLRTGALHVLADEKAHWTFVVAAIVLLGLLDRVYEPVQADIATEMARFCTDPNPELRALASQLLSRLLYYVKIRTLAPSTAALAEYRKQQPLAHAEVRALPVAAEAIEERLQSFRGELGVESKLEESSLQDVWLVPEQRSVFFRVRTGPALEWDETSRDAVEGLREIVTSEEWWTLFLQRNAEDKEKTSMSSLRISLCKALAEIYGTAVTCPLTKAVEAVIAEDASDRANHRAAGEAIVGLLRGVKNWKLEEQAGAHAWFRTFAPPLFKTLSSECADVWRMSLSMIIGNRDPRRNRFIIDFVLEQLKALSRSDEESAWEQNKAHYMTSGMLYALGGKSHAWVPDLNAAVQPKLQADYVAVASTVGKTLAEADMVLAAPKFSGVQALLEASDSGFGTLIDIKARLRSRLEDMFAQLETLLPSRTPPAHGTMSPADRLAFAIISWASKILDDHRHADLQSVLLDFAPHFQRLFELRDNRELSGAALGMIVRVSQPPHIGESLDVGVERLMEVYSSAESWQTRIGLLAVLNMAFLRHAFLCSVKVAERVLDTTVKALQDDHVDVRTAAGRELTLLVMQHHREAIPRLIKLFERQTNETLLPHKSDPRYSEALRKLHGALLGAGALVSAFPTSVPDWMGGLIVNTLALHDEDPAPIGPAVRKVATQFKETHEMYREGAWDEHATHFSEDELAVVHDWTLGRAADYIA</sequence>
<dbReference type="Pfam" id="PF11919">
    <property type="entry name" value="PSME4_C"/>
    <property type="match status" value="1"/>
</dbReference>
<feature type="compositionally biased region" description="Acidic residues" evidence="9">
    <location>
        <begin position="1"/>
        <end position="25"/>
    </location>
</feature>
<dbReference type="EMBL" id="JAPDMQ010000060">
    <property type="protein sequence ID" value="KAK0537426.1"/>
    <property type="molecule type" value="Genomic_DNA"/>
</dbReference>
<evidence type="ECO:0000259" key="11">
    <source>
        <dbReference type="Pfam" id="PF16507"/>
    </source>
</evidence>
<feature type="compositionally biased region" description="Acidic residues" evidence="9">
    <location>
        <begin position="74"/>
        <end position="90"/>
    </location>
</feature>
<dbReference type="InterPro" id="IPR021843">
    <property type="entry name" value="PSME4_C"/>
</dbReference>
<dbReference type="GO" id="GO:0010499">
    <property type="term" value="P:proteasomal ubiquitin-independent protein catabolic process"/>
    <property type="evidence" value="ECO:0007669"/>
    <property type="project" value="TreeGrafter"/>
</dbReference>
<reference evidence="13" key="1">
    <citation type="journal article" date="2023" name="PhytoFront">
        <title>Draft Genome Resources of Seven Strains of Tilletia horrida, Causal Agent of Kernel Smut of Rice.</title>
        <authorList>
            <person name="Khanal S."/>
            <person name="Antony Babu S."/>
            <person name="Zhou X.G."/>
        </authorList>
    </citation>
    <scope>NUCLEOTIDE SEQUENCE</scope>
    <source>
        <strain evidence="13">TX3</strain>
    </source>
</reference>
<keyword evidence="6" id="KW-0227">DNA damage</keyword>
<evidence type="ECO:0000256" key="4">
    <source>
        <dbReference type="ARBA" id="ARBA00022490"/>
    </source>
</evidence>
<dbReference type="Proteomes" id="UP001176521">
    <property type="component" value="Unassembled WGS sequence"/>
</dbReference>
<dbReference type="PANTHER" id="PTHR32170">
    <property type="entry name" value="PROTEASOME ACTIVATOR COMPLEX SUBUNIT 4"/>
    <property type="match status" value="1"/>
</dbReference>
<accession>A0AAN6GEN2</accession>
<evidence type="ECO:0000313" key="13">
    <source>
        <dbReference type="EMBL" id="KAK0537426.1"/>
    </source>
</evidence>
<evidence type="ECO:0000256" key="1">
    <source>
        <dbReference type="ARBA" id="ARBA00004324"/>
    </source>
</evidence>
<gene>
    <name evidence="13" type="primary">BLM3_1</name>
    <name evidence="13" type="ORF">OC842_001638</name>
</gene>
<keyword evidence="13" id="KW-0647">Proteasome</keyword>
<comment type="subcellular location">
    <subcellularLocation>
        <location evidence="2">Cytoplasm</location>
    </subcellularLocation>
    <subcellularLocation>
        <location evidence="1">Nucleus speckle</location>
    </subcellularLocation>
</comment>
<evidence type="ECO:0000256" key="9">
    <source>
        <dbReference type="SAM" id="MobiDB-lite"/>
    </source>
</evidence>
<dbReference type="Pfam" id="PF23096">
    <property type="entry name" value="HEAT_PSME4"/>
    <property type="match status" value="1"/>
</dbReference>
<dbReference type="GO" id="GO:0016607">
    <property type="term" value="C:nuclear speck"/>
    <property type="evidence" value="ECO:0007669"/>
    <property type="project" value="UniProtKB-SubCell"/>
</dbReference>
<dbReference type="GO" id="GO:0070628">
    <property type="term" value="F:proteasome binding"/>
    <property type="evidence" value="ECO:0007669"/>
    <property type="project" value="InterPro"/>
</dbReference>
<keyword evidence="7" id="KW-0234">DNA repair</keyword>
<evidence type="ECO:0000256" key="5">
    <source>
        <dbReference type="ARBA" id="ARBA00022737"/>
    </source>
</evidence>
<evidence type="ECO:0000256" key="2">
    <source>
        <dbReference type="ARBA" id="ARBA00004496"/>
    </source>
</evidence>
<protein>
    <submittedName>
        <fullName evidence="13">Proteasome activator BLM10</fullName>
    </submittedName>
</protein>
<dbReference type="InterPro" id="IPR016024">
    <property type="entry name" value="ARM-type_fold"/>
</dbReference>
<feature type="domain" description="Proteasome activator Blm10 middle HEAT repeats region" evidence="11">
    <location>
        <begin position="432"/>
        <end position="967"/>
    </location>
</feature>
<feature type="domain" description="Proteasome activator complex subunit 4-like HEAT repeat-like" evidence="12">
    <location>
        <begin position="1457"/>
        <end position="1590"/>
    </location>
</feature>
<organism evidence="13 14">
    <name type="scientific">Tilletia horrida</name>
    <dbReference type="NCBI Taxonomy" id="155126"/>
    <lineage>
        <taxon>Eukaryota</taxon>
        <taxon>Fungi</taxon>
        <taxon>Dikarya</taxon>
        <taxon>Basidiomycota</taxon>
        <taxon>Ustilaginomycotina</taxon>
        <taxon>Exobasidiomycetes</taxon>
        <taxon>Tilletiales</taxon>
        <taxon>Tilletiaceae</taxon>
        <taxon>Tilletia</taxon>
    </lineage>
</organism>
<keyword evidence="4" id="KW-0963">Cytoplasm</keyword>
<keyword evidence="8" id="KW-0539">Nucleus</keyword>
<feature type="domain" description="Proteasome activator complex subunit 4 C-terminal" evidence="10">
    <location>
        <begin position="1892"/>
        <end position="1978"/>
    </location>
</feature>
<evidence type="ECO:0000259" key="10">
    <source>
        <dbReference type="Pfam" id="PF11919"/>
    </source>
</evidence>
<comment type="similarity">
    <text evidence="3">Belongs to the BLM10 family.</text>
</comment>
<feature type="region of interest" description="Disordered" evidence="9">
    <location>
        <begin position="1"/>
        <end position="90"/>
    </location>
</feature>
<dbReference type="GO" id="GO:0016504">
    <property type="term" value="F:peptidase activator activity"/>
    <property type="evidence" value="ECO:0007669"/>
    <property type="project" value="InterPro"/>
</dbReference>
<evidence type="ECO:0000256" key="3">
    <source>
        <dbReference type="ARBA" id="ARBA00005739"/>
    </source>
</evidence>
<dbReference type="GO" id="GO:0000502">
    <property type="term" value="C:proteasome complex"/>
    <property type="evidence" value="ECO:0007669"/>
    <property type="project" value="UniProtKB-KW"/>
</dbReference>
<evidence type="ECO:0000256" key="7">
    <source>
        <dbReference type="ARBA" id="ARBA00023204"/>
    </source>
</evidence>
<dbReference type="InterPro" id="IPR035309">
    <property type="entry name" value="PSME4"/>
</dbReference>
<dbReference type="InterPro" id="IPR055455">
    <property type="entry name" value="HEAT_PSME4"/>
</dbReference>
<dbReference type="GO" id="GO:0006281">
    <property type="term" value="P:DNA repair"/>
    <property type="evidence" value="ECO:0007669"/>
    <property type="project" value="UniProtKB-KW"/>
</dbReference>
<dbReference type="PANTHER" id="PTHR32170:SF3">
    <property type="entry name" value="PROTEASOME ACTIVATOR COMPLEX SUBUNIT 4"/>
    <property type="match status" value="1"/>
</dbReference>
<dbReference type="GO" id="GO:0005829">
    <property type="term" value="C:cytosol"/>
    <property type="evidence" value="ECO:0007669"/>
    <property type="project" value="TreeGrafter"/>
</dbReference>
<evidence type="ECO:0000259" key="12">
    <source>
        <dbReference type="Pfam" id="PF23096"/>
    </source>
</evidence>
<comment type="caution">
    <text evidence="13">The sequence shown here is derived from an EMBL/GenBank/DDBJ whole genome shotgun (WGS) entry which is preliminary data.</text>
</comment>
<keyword evidence="5" id="KW-0677">Repeat</keyword>
<dbReference type="InterPro" id="IPR011989">
    <property type="entry name" value="ARM-like"/>
</dbReference>
<evidence type="ECO:0000256" key="6">
    <source>
        <dbReference type="ARBA" id="ARBA00022763"/>
    </source>
</evidence>
<dbReference type="Pfam" id="PF16507">
    <property type="entry name" value="HEAT_PSME4_mid"/>
    <property type="match status" value="1"/>
</dbReference>
<dbReference type="Gene3D" id="1.25.10.10">
    <property type="entry name" value="Leucine-rich Repeat Variant"/>
    <property type="match status" value="1"/>
</dbReference>
<keyword evidence="14" id="KW-1185">Reference proteome</keyword>
<dbReference type="InterPro" id="IPR032430">
    <property type="entry name" value="Blm10_mid"/>
</dbReference>